<reference evidence="2" key="1">
    <citation type="journal article" date="2019" name="Int. J. Syst. Evol. Microbiol.">
        <title>The Global Catalogue of Microorganisms (GCM) 10K type strain sequencing project: providing services to taxonomists for standard genome sequencing and annotation.</title>
        <authorList>
            <consortium name="The Broad Institute Genomics Platform"/>
            <consortium name="The Broad Institute Genome Sequencing Center for Infectious Disease"/>
            <person name="Wu L."/>
            <person name="Ma J."/>
        </authorList>
    </citation>
    <scope>NUCLEOTIDE SEQUENCE [LARGE SCALE GENOMIC DNA]</scope>
    <source>
        <strain evidence="2">CCTCC AB 2017081</strain>
    </source>
</reference>
<comment type="caution">
    <text evidence="1">The sequence shown here is derived from an EMBL/GenBank/DDBJ whole genome shotgun (WGS) entry which is preliminary data.</text>
</comment>
<organism evidence="1 2">
    <name type="scientific">Deinococcus rufus</name>
    <dbReference type="NCBI Taxonomy" id="2136097"/>
    <lineage>
        <taxon>Bacteria</taxon>
        <taxon>Thermotogati</taxon>
        <taxon>Deinococcota</taxon>
        <taxon>Deinococci</taxon>
        <taxon>Deinococcales</taxon>
        <taxon>Deinococcaceae</taxon>
        <taxon>Deinococcus</taxon>
    </lineage>
</organism>
<dbReference type="RefSeq" id="WP_322475012.1">
    <property type="nucleotide sequence ID" value="NZ_JBHRZG010000015.1"/>
</dbReference>
<protein>
    <submittedName>
        <fullName evidence="1">Uncharacterized protein</fullName>
    </submittedName>
</protein>
<dbReference type="Proteomes" id="UP001595803">
    <property type="component" value="Unassembled WGS sequence"/>
</dbReference>
<evidence type="ECO:0000313" key="2">
    <source>
        <dbReference type="Proteomes" id="UP001595803"/>
    </source>
</evidence>
<name>A0ABV7Z8X4_9DEIO</name>
<sequence>MKEVYARLILKELELWFGLGGDLDSARFVDRAVTRLPRFPVLEESAAKDDLVDCGVFDYGRFLTLEGRSLAWNVGAAIHAGLPLPPLPPRLPPEEDE</sequence>
<accession>A0ABV7Z8X4</accession>
<dbReference type="EMBL" id="JBHRZG010000015">
    <property type="protein sequence ID" value="MFC3833856.1"/>
    <property type="molecule type" value="Genomic_DNA"/>
</dbReference>
<gene>
    <name evidence="1" type="ORF">ACFOSB_13390</name>
</gene>
<keyword evidence="2" id="KW-1185">Reference proteome</keyword>
<proteinExistence type="predicted"/>
<evidence type="ECO:0000313" key="1">
    <source>
        <dbReference type="EMBL" id="MFC3833856.1"/>
    </source>
</evidence>